<dbReference type="SMART" id="SM01207">
    <property type="entry name" value="G3P_acyltransf"/>
    <property type="match status" value="1"/>
</dbReference>
<dbReference type="NCBIfam" id="TIGR00023">
    <property type="entry name" value="glycerol-3-phosphate 1-O-acyltransferase PlsY"/>
    <property type="match status" value="1"/>
</dbReference>
<dbReference type="EMBL" id="UINC01003832">
    <property type="protein sequence ID" value="SVA09612.1"/>
    <property type="molecule type" value="Genomic_DNA"/>
</dbReference>
<feature type="transmembrane region" description="Helical" evidence="10">
    <location>
        <begin position="121"/>
        <end position="140"/>
    </location>
</feature>
<dbReference type="PANTHER" id="PTHR30309:SF0">
    <property type="entry name" value="GLYCEROL-3-PHOSPHATE ACYLTRANSFERASE-RELATED"/>
    <property type="match status" value="1"/>
</dbReference>
<evidence type="ECO:0000256" key="5">
    <source>
        <dbReference type="ARBA" id="ARBA00022989"/>
    </source>
</evidence>
<feature type="transmembrane region" description="Helical" evidence="10">
    <location>
        <begin position="173"/>
        <end position="189"/>
    </location>
</feature>
<keyword evidence="4 10" id="KW-0812">Transmembrane</keyword>
<feature type="transmembrane region" description="Helical" evidence="10">
    <location>
        <begin position="47"/>
        <end position="68"/>
    </location>
</feature>
<dbReference type="Pfam" id="PF02660">
    <property type="entry name" value="G3P_acyltransf"/>
    <property type="match status" value="1"/>
</dbReference>
<dbReference type="PANTHER" id="PTHR30309">
    <property type="entry name" value="INNER MEMBRANE PROTEIN YGIH"/>
    <property type="match status" value="1"/>
</dbReference>
<feature type="transmembrane region" description="Helical" evidence="10">
    <location>
        <begin position="6"/>
        <end position="26"/>
    </location>
</feature>
<evidence type="ECO:0000256" key="3">
    <source>
        <dbReference type="ARBA" id="ARBA00022679"/>
    </source>
</evidence>
<feature type="transmembrane region" description="Helical" evidence="10">
    <location>
        <begin position="146"/>
        <end position="166"/>
    </location>
</feature>
<dbReference type="GO" id="GO:0008654">
    <property type="term" value="P:phospholipid biosynthetic process"/>
    <property type="evidence" value="ECO:0007669"/>
    <property type="project" value="UniProtKB-KW"/>
</dbReference>
<sequence length="205" mass="22504">MLLLGIIILFAYVVGSINAGLILSYLQGLDIRTKGSGNAGATNVLRVIGIKSGITVFIIDCLKGMLAIYGTNLLLSNSDQSLIFSKEIYFYTASLASVVGHSYPVWFSFRGGKGAATGLGNILYIYPSLTIGPLLVFIATLVLSKYVGLSTIFAFFSLSLFAYFWIGIEDIEFLTYLFLLFLFILYAHRDNIASMLNKSEHKISF</sequence>
<keyword evidence="1" id="KW-1003">Cell membrane</keyword>
<keyword evidence="8" id="KW-0594">Phospholipid biosynthesis</keyword>
<evidence type="ECO:0000256" key="9">
    <source>
        <dbReference type="ARBA" id="ARBA00023264"/>
    </source>
</evidence>
<feature type="transmembrane region" description="Helical" evidence="10">
    <location>
        <begin position="88"/>
        <end position="109"/>
    </location>
</feature>
<proteinExistence type="inferred from homology"/>
<keyword evidence="9" id="KW-1208">Phospholipid metabolism</keyword>
<name>A0A381T055_9ZZZZ</name>
<keyword evidence="6" id="KW-0443">Lipid metabolism</keyword>
<evidence type="ECO:0000256" key="7">
    <source>
        <dbReference type="ARBA" id="ARBA00023136"/>
    </source>
</evidence>
<keyword evidence="5 10" id="KW-1133">Transmembrane helix</keyword>
<protein>
    <submittedName>
        <fullName evidence="11">Uncharacterized protein</fullName>
    </submittedName>
</protein>
<keyword evidence="7 10" id="KW-0472">Membrane</keyword>
<gene>
    <name evidence="11" type="ORF">METZ01_LOCUS62466</name>
</gene>
<reference evidence="11" key="1">
    <citation type="submission" date="2018-05" db="EMBL/GenBank/DDBJ databases">
        <authorList>
            <person name="Lanie J.A."/>
            <person name="Ng W.-L."/>
            <person name="Kazmierczak K.M."/>
            <person name="Andrzejewski T.M."/>
            <person name="Davidsen T.M."/>
            <person name="Wayne K.J."/>
            <person name="Tettelin H."/>
            <person name="Glass J.I."/>
            <person name="Rusch D."/>
            <person name="Podicherti R."/>
            <person name="Tsui H.-C.T."/>
            <person name="Winkler M.E."/>
        </authorList>
    </citation>
    <scope>NUCLEOTIDE SEQUENCE</scope>
</reference>
<dbReference type="HAMAP" id="MF_01043">
    <property type="entry name" value="PlsY"/>
    <property type="match status" value="1"/>
</dbReference>
<evidence type="ECO:0000313" key="11">
    <source>
        <dbReference type="EMBL" id="SVA09612.1"/>
    </source>
</evidence>
<evidence type="ECO:0000256" key="2">
    <source>
        <dbReference type="ARBA" id="ARBA00022516"/>
    </source>
</evidence>
<evidence type="ECO:0000256" key="10">
    <source>
        <dbReference type="SAM" id="Phobius"/>
    </source>
</evidence>
<keyword evidence="3" id="KW-0808">Transferase</keyword>
<organism evidence="11">
    <name type="scientific">marine metagenome</name>
    <dbReference type="NCBI Taxonomy" id="408172"/>
    <lineage>
        <taxon>unclassified sequences</taxon>
        <taxon>metagenomes</taxon>
        <taxon>ecological metagenomes</taxon>
    </lineage>
</organism>
<dbReference type="InterPro" id="IPR003811">
    <property type="entry name" value="G3P_acylTferase_PlsY"/>
</dbReference>
<evidence type="ECO:0000256" key="6">
    <source>
        <dbReference type="ARBA" id="ARBA00023098"/>
    </source>
</evidence>
<dbReference type="AlphaFoldDB" id="A0A381T055"/>
<evidence type="ECO:0000256" key="1">
    <source>
        <dbReference type="ARBA" id="ARBA00022475"/>
    </source>
</evidence>
<dbReference type="GO" id="GO:0043772">
    <property type="term" value="F:acyl-phosphate glycerol-3-phosphate acyltransferase activity"/>
    <property type="evidence" value="ECO:0007669"/>
    <property type="project" value="InterPro"/>
</dbReference>
<evidence type="ECO:0000256" key="4">
    <source>
        <dbReference type="ARBA" id="ARBA00022692"/>
    </source>
</evidence>
<dbReference type="GO" id="GO:0005886">
    <property type="term" value="C:plasma membrane"/>
    <property type="evidence" value="ECO:0007669"/>
    <property type="project" value="InterPro"/>
</dbReference>
<keyword evidence="2" id="KW-0444">Lipid biosynthesis</keyword>
<evidence type="ECO:0000256" key="8">
    <source>
        <dbReference type="ARBA" id="ARBA00023209"/>
    </source>
</evidence>
<accession>A0A381T055</accession>